<dbReference type="Proteomes" id="UP000002033">
    <property type="component" value="Chromosome"/>
</dbReference>
<dbReference type="RefSeq" id="WP_013215633.1">
    <property type="nucleotide sequence ID" value="NC_014313.1"/>
</dbReference>
<dbReference type="HOGENOM" id="CLU_1037366_0_0_5"/>
<name>D8JYM2_HYPDA</name>
<dbReference type="EMBL" id="CP002083">
    <property type="protein sequence ID" value="ADJ23474.1"/>
    <property type="molecule type" value="Genomic_DNA"/>
</dbReference>
<feature type="transmembrane region" description="Helical" evidence="1">
    <location>
        <begin position="38"/>
        <end position="55"/>
    </location>
</feature>
<gene>
    <name evidence="2" type="ordered locus">Hden_1667</name>
</gene>
<dbReference type="KEGG" id="hdn:Hden_1667"/>
<dbReference type="STRING" id="582899.Hden_1667"/>
<organism evidence="2 3">
    <name type="scientific">Hyphomicrobium denitrificans (strain ATCC 51888 / DSM 1869 / NCIMB 11706 / TK 0415)</name>
    <dbReference type="NCBI Taxonomy" id="582899"/>
    <lineage>
        <taxon>Bacteria</taxon>
        <taxon>Pseudomonadati</taxon>
        <taxon>Pseudomonadota</taxon>
        <taxon>Alphaproteobacteria</taxon>
        <taxon>Hyphomicrobiales</taxon>
        <taxon>Hyphomicrobiaceae</taxon>
        <taxon>Hyphomicrobium</taxon>
    </lineage>
</organism>
<keyword evidence="1" id="KW-0472">Membrane</keyword>
<dbReference type="eggNOG" id="COG3596">
    <property type="taxonomic scope" value="Bacteria"/>
</dbReference>
<keyword evidence="1" id="KW-0812">Transmembrane</keyword>
<sequence>MSDTLTPLRLAIVFLGLLLPTLALIPLGSLWLWQHGFLIHWALATLACTLIAYIFERMTLGPKVAALPSSPSQPINAELQVTTLRIDDDPLRKKAAAAVEKLANTTSPEAIASWNDLLNSGLETVETVAKVYHPDRADPMLRFTVPEALTLIEQVSGRLRPVFEGSLPLGNRLTVAQFAQIYRWRGVYDVADRAWSIWRIARVLNPATAVTYEMRERLSKSIMHWVKGSITTRLTRAYIREVGMAAVDLYSGELRRKAGVPADRPRNKKEPSVD</sequence>
<evidence type="ECO:0000313" key="3">
    <source>
        <dbReference type="Proteomes" id="UP000002033"/>
    </source>
</evidence>
<protein>
    <submittedName>
        <fullName evidence="2">GTP-binding protein HSR1-related protein</fullName>
    </submittedName>
</protein>
<feature type="transmembrane region" description="Helical" evidence="1">
    <location>
        <begin position="12"/>
        <end position="32"/>
    </location>
</feature>
<proteinExistence type="predicted"/>
<reference evidence="3" key="1">
    <citation type="journal article" date="2011" name="J. Bacteriol.">
        <title>Genome sequences of eight morphologically diverse alphaproteobacteria.</title>
        <authorList>
            <consortium name="US DOE Joint Genome Institute"/>
            <person name="Brown P.J."/>
            <person name="Kysela D.T."/>
            <person name="Buechlein A."/>
            <person name="Hemmerich C."/>
            <person name="Brun Y.V."/>
        </authorList>
    </citation>
    <scope>NUCLEOTIDE SEQUENCE [LARGE SCALE GENOMIC DNA]</scope>
    <source>
        <strain evidence="3">ATCC 51888 / DSM 1869 / NCIB 11706 / TK 0415</strain>
    </source>
</reference>
<evidence type="ECO:0000313" key="2">
    <source>
        <dbReference type="EMBL" id="ADJ23474.1"/>
    </source>
</evidence>
<dbReference type="AlphaFoldDB" id="D8JYM2"/>
<keyword evidence="1" id="KW-1133">Transmembrane helix</keyword>
<accession>D8JYM2</accession>
<evidence type="ECO:0000256" key="1">
    <source>
        <dbReference type="SAM" id="Phobius"/>
    </source>
</evidence>
<keyword evidence="3" id="KW-1185">Reference proteome</keyword>
<dbReference type="OrthoDB" id="238366at2"/>